<dbReference type="PANTHER" id="PTHR30055">
    <property type="entry name" value="HTH-TYPE TRANSCRIPTIONAL REGULATOR RUTR"/>
    <property type="match status" value="1"/>
</dbReference>
<dbReference type="GO" id="GO:0045892">
    <property type="term" value="P:negative regulation of DNA-templated transcription"/>
    <property type="evidence" value="ECO:0007669"/>
    <property type="project" value="InterPro"/>
</dbReference>
<dbReference type="SUPFAM" id="SSF48498">
    <property type="entry name" value="Tetracyclin repressor-like, C-terminal domain"/>
    <property type="match status" value="1"/>
</dbReference>
<proteinExistence type="predicted"/>
<dbReference type="Pfam" id="PF00440">
    <property type="entry name" value="TetR_N"/>
    <property type="match status" value="1"/>
</dbReference>
<dbReference type="PANTHER" id="PTHR30055:SF211">
    <property type="entry name" value="TRANSCRIPTIONAL REGULATOR, TETR FAMILY"/>
    <property type="match status" value="1"/>
</dbReference>
<dbReference type="EMBL" id="CP021780">
    <property type="protein sequence ID" value="ASA26116.1"/>
    <property type="molecule type" value="Genomic_DNA"/>
</dbReference>
<dbReference type="AlphaFoldDB" id="A0A2Z2KH47"/>
<dbReference type="InterPro" id="IPR050109">
    <property type="entry name" value="HTH-type_TetR-like_transc_reg"/>
</dbReference>
<organism evidence="4 5">
    <name type="scientific">Paenibacillus donghaensis</name>
    <dbReference type="NCBI Taxonomy" id="414771"/>
    <lineage>
        <taxon>Bacteria</taxon>
        <taxon>Bacillati</taxon>
        <taxon>Bacillota</taxon>
        <taxon>Bacilli</taxon>
        <taxon>Bacillales</taxon>
        <taxon>Paenibacillaceae</taxon>
        <taxon>Paenibacillus</taxon>
    </lineage>
</organism>
<keyword evidence="5" id="KW-1185">Reference proteome</keyword>
<dbReference type="Gene3D" id="1.10.357.10">
    <property type="entry name" value="Tetracycline Repressor, domain 2"/>
    <property type="match status" value="1"/>
</dbReference>
<name>A0A2Z2KH47_9BACL</name>
<dbReference type="InterPro" id="IPR009057">
    <property type="entry name" value="Homeodomain-like_sf"/>
</dbReference>
<dbReference type="GO" id="GO:0003700">
    <property type="term" value="F:DNA-binding transcription factor activity"/>
    <property type="evidence" value="ECO:0007669"/>
    <property type="project" value="InterPro"/>
</dbReference>
<dbReference type="Gene3D" id="1.10.10.60">
    <property type="entry name" value="Homeodomain-like"/>
    <property type="match status" value="1"/>
</dbReference>
<evidence type="ECO:0000256" key="2">
    <source>
        <dbReference type="PROSITE-ProRule" id="PRU00335"/>
    </source>
</evidence>
<evidence type="ECO:0000256" key="1">
    <source>
        <dbReference type="ARBA" id="ARBA00023125"/>
    </source>
</evidence>
<protein>
    <recommendedName>
        <fullName evidence="3">HTH tetR-type domain-containing protein</fullName>
    </recommendedName>
</protein>
<feature type="domain" description="HTH tetR-type" evidence="3">
    <location>
        <begin position="1"/>
        <end position="39"/>
    </location>
</feature>
<evidence type="ECO:0000259" key="3">
    <source>
        <dbReference type="PROSITE" id="PS50977"/>
    </source>
</evidence>
<feature type="DNA-binding region" description="H-T-H motif" evidence="2">
    <location>
        <begin position="2"/>
        <end position="21"/>
    </location>
</feature>
<dbReference type="PROSITE" id="PS50977">
    <property type="entry name" value="HTH_TETR_2"/>
    <property type="match status" value="1"/>
</dbReference>
<dbReference type="Proteomes" id="UP000249890">
    <property type="component" value="Chromosome"/>
</dbReference>
<dbReference type="KEGG" id="pdh:B9T62_00465"/>
<gene>
    <name evidence="4" type="ORF">B9T62_00465</name>
</gene>
<dbReference type="Pfam" id="PF08360">
    <property type="entry name" value="TetR_C_5"/>
    <property type="match status" value="1"/>
</dbReference>
<sequence>MTVNEVCAAAKVSKGSLYHHFDSKDELFLYIVEADTVQWLQEWEVKQQGIADIEQRFYALAEHYANDFQNPLIRALEEFSRSKEHADEITERLSQLYDMSLQAFRSLLSEGIAAGYLLDGSLEDYVIIVCGLMEGVGKVSELSLLTKQPMDIQRYHREAIRLLLLGLRAGPEK</sequence>
<keyword evidence="1 2" id="KW-0238">DNA-binding</keyword>
<dbReference type="InterPro" id="IPR013571">
    <property type="entry name" value="Tscrpt_reg_QacR_C"/>
</dbReference>
<dbReference type="GO" id="GO:0000976">
    <property type="term" value="F:transcription cis-regulatory region binding"/>
    <property type="evidence" value="ECO:0007669"/>
    <property type="project" value="TreeGrafter"/>
</dbReference>
<accession>A0A2Z2KH47</accession>
<evidence type="ECO:0000313" key="5">
    <source>
        <dbReference type="Proteomes" id="UP000249890"/>
    </source>
</evidence>
<dbReference type="InterPro" id="IPR001647">
    <property type="entry name" value="HTH_TetR"/>
</dbReference>
<dbReference type="InterPro" id="IPR036271">
    <property type="entry name" value="Tet_transcr_reg_TetR-rel_C_sf"/>
</dbReference>
<reference evidence="4 5" key="1">
    <citation type="submission" date="2017-06" db="EMBL/GenBank/DDBJ databases">
        <title>Complete genome sequence of Paenibacillus donghaensis KCTC 13049T isolated from East Sea sediment, South Korea.</title>
        <authorList>
            <person name="Jung B.K."/>
            <person name="Hong S.-J."/>
            <person name="Shin J.-H."/>
        </authorList>
    </citation>
    <scope>NUCLEOTIDE SEQUENCE [LARGE SCALE GENOMIC DNA]</scope>
    <source>
        <strain evidence="4 5">KCTC 13049</strain>
    </source>
</reference>
<evidence type="ECO:0000313" key="4">
    <source>
        <dbReference type="EMBL" id="ASA26116.1"/>
    </source>
</evidence>
<dbReference type="OrthoDB" id="9785164at2"/>
<dbReference type="SUPFAM" id="SSF46689">
    <property type="entry name" value="Homeodomain-like"/>
    <property type="match status" value="1"/>
</dbReference>